<accession>A0A6G0Y056</accession>
<dbReference type="AlphaFoldDB" id="A0A6G0Y056"/>
<evidence type="ECO:0000313" key="2">
    <source>
        <dbReference type="Proteomes" id="UP000478052"/>
    </source>
</evidence>
<dbReference type="OrthoDB" id="10257855at2759"/>
<gene>
    <name evidence="1" type="ORF">FWK35_00018949</name>
</gene>
<name>A0A6G0Y056_APHCR</name>
<keyword evidence="2" id="KW-1185">Reference proteome</keyword>
<dbReference type="EMBL" id="VUJU01007079">
    <property type="protein sequence ID" value="KAF0746780.1"/>
    <property type="molecule type" value="Genomic_DNA"/>
</dbReference>
<comment type="caution">
    <text evidence="1">The sequence shown here is derived from an EMBL/GenBank/DDBJ whole genome shotgun (WGS) entry which is preliminary data.</text>
</comment>
<organism evidence="1 2">
    <name type="scientific">Aphis craccivora</name>
    <name type="common">Cowpea aphid</name>
    <dbReference type="NCBI Taxonomy" id="307492"/>
    <lineage>
        <taxon>Eukaryota</taxon>
        <taxon>Metazoa</taxon>
        <taxon>Ecdysozoa</taxon>
        <taxon>Arthropoda</taxon>
        <taxon>Hexapoda</taxon>
        <taxon>Insecta</taxon>
        <taxon>Pterygota</taxon>
        <taxon>Neoptera</taxon>
        <taxon>Paraneoptera</taxon>
        <taxon>Hemiptera</taxon>
        <taxon>Sternorrhyncha</taxon>
        <taxon>Aphidomorpha</taxon>
        <taxon>Aphidoidea</taxon>
        <taxon>Aphididae</taxon>
        <taxon>Aphidini</taxon>
        <taxon>Aphis</taxon>
        <taxon>Aphis</taxon>
    </lineage>
</organism>
<protein>
    <submittedName>
        <fullName evidence="1">Uncharacterized protein</fullName>
    </submittedName>
</protein>
<reference evidence="1 2" key="1">
    <citation type="submission" date="2019-08" db="EMBL/GenBank/DDBJ databases">
        <title>Whole genome of Aphis craccivora.</title>
        <authorList>
            <person name="Voronova N.V."/>
            <person name="Shulinski R.S."/>
            <person name="Bandarenka Y.V."/>
            <person name="Zhorov D.G."/>
            <person name="Warner D."/>
        </authorList>
    </citation>
    <scope>NUCLEOTIDE SEQUENCE [LARGE SCALE GENOMIC DNA]</scope>
    <source>
        <strain evidence="1">180601</strain>
        <tissue evidence="1">Whole Body</tissue>
    </source>
</reference>
<proteinExistence type="predicted"/>
<dbReference type="Proteomes" id="UP000478052">
    <property type="component" value="Unassembled WGS sequence"/>
</dbReference>
<evidence type="ECO:0000313" key="1">
    <source>
        <dbReference type="EMBL" id="KAF0746780.1"/>
    </source>
</evidence>
<sequence length="144" mass="16422">MKQIRRNPSYLYFLGDDLAHPSSPTWKSGSQNDNGLLYCHPRVKGQCGAVVHKLATTRAVTSSNPAHLSPPSRRSGCLLCPHRTHSTGSEVSTHVCEYRTWQSTKQRYLKHIETDLNSGNNRFPFLSPEDLKLLQREFVYPYLH</sequence>